<dbReference type="AlphaFoldDB" id="A0A379PLR6"/>
<reference evidence="2 3" key="1">
    <citation type="submission" date="2018-06" db="EMBL/GenBank/DDBJ databases">
        <authorList>
            <consortium name="Pathogen Informatics"/>
            <person name="Doyle S."/>
        </authorList>
    </citation>
    <scope>NUCLEOTIDE SEQUENCE [LARGE SCALE GENOMIC DNA]</scope>
    <source>
        <strain evidence="2 3">NCTC10692</strain>
    </source>
</reference>
<evidence type="ECO:0000313" key="3">
    <source>
        <dbReference type="Proteomes" id="UP000255303"/>
    </source>
</evidence>
<dbReference type="SMART" id="SM00530">
    <property type="entry name" value="HTH_XRE"/>
    <property type="match status" value="1"/>
</dbReference>
<dbReference type="Pfam" id="PF01381">
    <property type="entry name" value="HTH_3"/>
    <property type="match status" value="1"/>
</dbReference>
<dbReference type="InterPro" id="IPR001387">
    <property type="entry name" value="Cro/C1-type_HTH"/>
</dbReference>
<name>A0A379PLR6_ECTOL</name>
<accession>A0A379PLR6</accession>
<dbReference type="CDD" id="cd00093">
    <property type="entry name" value="HTH_XRE"/>
    <property type="match status" value="1"/>
</dbReference>
<protein>
    <submittedName>
        <fullName evidence="2">Predicted transcriptional regulator</fullName>
    </submittedName>
</protein>
<dbReference type="InterPro" id="IPR010982">
    <property type="entry name" value="Lambda_DNA-bd_dom_sf"/>
</dbReference>
<gene>
    <name evidence="2" type="ORF">NCTC10692_04920</name>
</gene>
<feature type="domain" description="HTH cro/C1-type" evidence="1">
    <location>
        <begin position="15"/>
        <end position="69"/>
    </location>
</feature>
<evidence type="ECO:0000259" key="1">
    <source>
        <dbReference type="PROSITE" id="PS50943"/>
    </source>
</evidence>
<dbReference type="Gene3D" id="1.10.260.40">
    <property type="entry name" value="lambda repressor-like DNA-binding domains"/>
    <property type="match status" value="1"/>
</dbReference>
<sequence>MQPKSPSHQTMGEILKAIRLQQNRTLQDLTRDLKIDTSGLSRVERGLQGLPQDTLVSLLGYYGIDLPALLMSAAGLTEADIEEARRKSKVQKPEMAPEELCEAPTDDGWLDHNPVLSSRQYAGHTMLLCRRSFENPEFELIFMGRVRRGIQTIQGAKNAAPEFARKVLKDECQAIGV</sequence>
<dbReference type="RefSeq" id="WP_074857336.1">
    <property type="nucleotide sequence ID" value="NZ_FNZC01000019.1"/>
</dbReference>
<dbReference type="Proteomes" id="UP000255303">
    <property type="component" value="Unassembled WGS sequence"/>
</dbReference>
<organism evidence="2 3">
    <name type="scientific">Ectopseudomonas oleovorans</name>
    <name type="common">Pseudomonas oleovorans</name>
    <dbReference type="NCBI Taxonomy" id="301"/>
    <lineage>
        <taxon>Bacteria</taxon>
        <taxon>Pseudomonadati</taxon>
        <taxon>Pseudomonadota</taxon>
        <taxon>Gammaproteobacteria</taxon>
        <taxon>Pseudomonadales</taxon>
        <taxon>Pseudomonadaceae</taxon>
        <taxon>Ectopseudomonas</taxon>
    </lineage>
</organism>
<dbReference type="EMBL" id="UGUV01000003">
    <property type="protein sequence ID" value="SUE72764.1"/>
    <property type="molecule type" value="Genomic_DNA"/>
</dbReference>
<dbReference type="SUPFAM" id="SSF47413">
    <property type="entry name" value="lambda repressor-like DNA-binding domains"/>
    <property type="match status" value="1"/>
</dbReference>
<proteinExistence type="predicted"/>
<dbReference type="GO" id="GO:0003677">
    <property type="term" value="F:DNA binding"/>
    <property type="evidence" value="ECO:0007669"/>
    <property type="project" value="InterPro"/>
</dbReference>
<evidence type="ECO:0000313" key="2">
    <source>
        <dbReference type="EMBL" id="SUE72764.1"/>
    </source>
</evidence>
<dbReference type="PROSITE" id="PS50943">
    <property type="entry name" value="HTH_CROC1"/>
    <property type="match status" value="1"/>
</dbReference>